<proteinExistence type="predicted"/>
<dbReference type="Proteomes" id="UP000798662">
    <property type="component" value="Chromosome 1"/>
</dbReference>
<accession>A0ACC3BU43</accession>
<organism evidence="1 2">
    <name type="scientific">Pyropia yezoensis</name>
    <name type="common">Susabi-nori</name>
    <name type="synonym">Porphyra yezoensis</name>
    <dbReference type="NCBI Taxonomy" id="2788"/>
    <lineage>
        <taxon>Eukaryota</taxon>
        <taxon>Rhodophyta</taxon>
        <taxon>Bangiophyceae</taxon>
        <taxon>Bangiales</taxon>
        <taxon>Bangiaceae</taxon>
        <taxon>Pyropia</taxon>
    </lineage>
</organism>
<evidence type="ECO:0000313" key="1">
    <source>
        <dbReference type="EMBL" id="KAK1861093.1"/>
    </source>
</evidence>
<keyword evidence="2" id="KW-1185">Reference proteome</keyword>
<dbReference type="EMBL" id="CM020618">
    <property type="protein sequence ID" value="KAK1861093.1"/>
    <property type="molecule type" value="Genomic_DNA"/>
</dbReference>
<evidence type="ECO:0000313" key="2">
    <source>
        <dbReference type="Proteomes" id="UP000798662"/>
    </source>
</evidence>
<comment type="caution">
    <text evidence="1">The sequence shown here is derived from an EMBL/GenBank/DDBJ whole genome shotgun (WGS) entry which is preliminary data.</text>
</comment>
<sequence>MRDGAVSSLRARGQTLPPGFVLINPASRPVRGRCAPIDDVHGNLAQQSGTTVDVLVFTNEIVRQVVDQGYLSDAVGHLCLVGYKNCPNDPAAALHATVRTFCDVLRAWPSAVVVRELARDLSFPIARDGAHVTALYDLARQIVAQRARLKASQFDATHVSPILSLPSMGRQPLLDALEAVRSVARSSAGYQVHDRLWRSDGIVCPLWAGSLGTCLGAPSLPAVLDFGRSLPHPPPLPDVVTYYWHRASDPTDGLWKFIAACLLCRIVASWWYSLSVDYVLCELPRPLLDLIMRSYHMNGGASRFPDELSPEEQEEHLRLRPYLNAFDRLQWAADVPDDKVLSSDDNALRADVRSEAEARVTKAQAEAAPASTTLSRLVPALGDAVDEVVRRVGATSQAPSAWREVTRRFRSIGPTPNADALTGARASIDSVVKDVDALVFGAEADRIALQQGQAAVATDLRTREATLGPVMAAIEKQIEEATSAVGAVADTVATDAHLFSAAPGTGTGRRAPGGGGAHEARDNGDTV</sequence>
<protein>
    <submittedName>
        <fullName evidence="1">Uncharacterized protein</fullName>
    </submittedName>
</protein>
<reference evidence="1" key="1">
    <citation type="submission" date="2019-11" db="EMBL/GenBank/DDBJ databases">
        <title>Nori genome reveals adaptations in red seaweeds to the harsh intertidal environment.</title>
        <authorList>
            <person name="Wang D."/>
            <person name="Mao Y."/>
        </authorList>
    </citation>
    <scope>NUCLEOTIDE SEQUENCE</scope>
    <source>
        <tissue evidence="1">Gametophyte</tissue>
    </source>
</reference>
<gene>
    <name evidence="1" type="ORF">I4F81_003677</name>
</gene>
<name>A0ACC3BU43_PYRYE</name>